<name>A0A8B8B5X3_CRAVI</name>
<evidence type="ECO:0000313" key="2">
    <source>
        <dbReference type="Proteomes" id="UP000694844"/>
    </source>
</evidence>
<protein>
    <submittedName>
        <fullName evidence="3">Uncharacterized protein LOC111107579</fullName>
    </submittedName>
</protein>
<dbReference type="SUPFAM" id="SSF143990">
    <property type="entry name" value="YbiA-like"/>
    <property type="match status" value="1"/>
</dbReference>
<dbReference type="RefSeq" id="XP_022298556.1">
    <property type="nucleotide sequence ID" value="XM_022442848.1"/>
</dbReference>
<dbReference type="InterPro" id="IPR012816">
    <property type="entry name" value="NADAR"/>
</dbReference>
<feature type="domain" description="NADAR" evidence="1">
    <location>
        <begin position="47"/>
        <end position="183"/>
    </location>
</feature>
<evidence type="ECO:0000259" key="1">
    <source>
        <dbReference type="Pfam" id="PF08719"/>
    </source>
</evidence>
<keyword evidence="2" id="KW-1185">Reference proteome</keyword>
<dbReference type="Proteomes" id="UP000694844">
    <property type="component" value="Chromosome 8"/>
</dbReference>
<proteinExistence type="predicted"/>
<dbReference type="OrthoDB" id="6161748at2759"/>
<organism evidence="2 3">
    <name type="scientific">Crassostrea virginica</name>
    <name type="common">Eastern oyster</name>
    <dbReference type="NCBI Taxonomy" id="6565"/>
    <lineage>
        <taxon>Eukaryota</taxon>
        <taxon>Metazoa</taxon>
        <taxon>Spiralia</taxon>
        <taxon>Lophotrochozoa</taxon>
        <taxon>Mollusca</taxon>
        <taxon>Bivalvia</taxon>
        <taxon>Autobranchia</taxon>
        <taxon>Pteriomorphia</taxon>
        <taxon>Ostreida</taxon>
        <taxon>Ostreoidea</taxon>
        <taxon>Ostreidae</taxon>
        <taxon>Crassostrea</taxon>
    </lineage>
</organism>
<dbReference type="KEGG" id="cvn:111107579"/>
<gene>
    <name evidence="3" type="primary">LOC111107579</name>
</gene>
<evidence type="ECO:0000313" key="3">
    <source>
        <dbReference type="RefSeq" id="XP_022298556.1"/>
    </source>
</evidence>
<accession>A0A8B8B5X3</accession>
<dbReference type="InterPro" id="IPR037238">
    <property type="entry name" value="YbiA-like_sf"/>
</dbReference>
<dbReference type="GeneID" id="111107579"/>
<dbReference type="CDD" id="cd15457">
    <property type="entry name" value="NADAR"/>
    <property type="match status" value="1"/>
</dbReference>
<dbReference type="Pfam" id="PF08719">
    <property type="entry name" value="NADAR"/>
    <property type="match status" value="1"/>
</dbReference>
<reference evidence="3" key="1">
    <citation type="submission" date="2025-08" db="UniProtKB">
        <authorList>
            <consortium name="RefSeq"/>
        </authorList>
    </citation>
    <scope>IDENTIFICATION</scope>
    <source>
        <tissue evidence="3">Whole sample</tissue>
    </source>
</reference>
<dbReference type="Gene3D" id="1.10.357.40">
    <property type="entry name" value="YbiA-like"/>
    <property type="match status" value="1"/>
</dbReference>
<dbReference type="AlphaFoldDB" id="A0A8B8B5X3"/>
<dbReference type="NCBIfam" id="TIGR02464">
    <property type="entry name" value="ribofla_fusion"/>
    <property type="match status" value="1"/>
</dbReference>
<sequence length="212" mass="23936">MTIPASNANTKPAAKYARNQAIPRRSKCANYDSAKKNIIAFSGKDDIQSNFYPCNIKIFGISHTSAEHAFQYSKAMRSGDTITASVIQKANSALDAKRIASKITTPVEWLLQRDEVMKQILESKFDQVPEFKECVLQCNDNTKFVEAAYDNYWGSGLDKRGTHNTATTAWPGKNVMDNILTRIARSKERSFKTSHQGVESKHIFVFRLLHRQ</sequence>